<sequence length="89" mass="10358">MEVVAYMHNSDLLLQDEHRVAIINGSHYVLSLGDRVLIKEVIDEKAKIYQVHISFACTDHSMMHEDEIQIRFEGTRESLDEYLTKTTVH</sequence>
<dbReference type="EMBL" id="CP049801">
    <property type="protein sequence ID" value="QIO07490.1"/>
    <property type="molecule type" value="Genomic_DNA"/>
</dbReference>
<name>A0A6G8S067_9GAMM</name>
<dbReference type="Proteomes" id="UP000502297">
    <property type="component" value="Chromosome"/>
</dbReference>
<organism evidence="1 2">
    <name type="scientific">Acinetobacter shaoyimingii</name>
    <dbReference type="NCBI Taxonomy" id="2715164"/>
    <lineage>
        <taxon>Bacteria</taxon>
        <taxon>Pseudomonadati</taxon>
        <taxon>Pseudomonadota</taxon>
        <taxon>Gammaproteobacteria</taxon>
        <taxon>Moraxellales</taxon>
        <taxon>Moraxellaceae</taxon>
        <taxon>Acinetobacter</taxon>
    </lineage>
</organism>
<dbReference type="RefSeq" id="WP_166009408.1">
    <property type="nucleotide sequence ID" value="NZ_CP049801.1"/>
</dbReference>
<accession>A0A6G8S067</accession>
<evidence type="ECO:0000313" key="1">
    <source>
        <dbReference type="EMBL" id="QIO07490.1"/>
    </source>
</evidence>
<protein>
    <submittedName>
        <fullName evidence="1">Uncharacterized protein</fullName>
    </submittedName>
</protein>
<gene>
    <name evidence="1" type="ORF">G8E00_09720</name>
</gene>
<dbReference type="AlphaFoldDB" id="A0A6G8S067"/>
<reference evidence="1 2" key="1">
    <citation type="submission" date="2020-03" db="EMBL/GenBank/DDBJ databases">
        <authorList>
            <person name="Zhu W."/>
        </authorList>
    </citation>
    <scope>NUCLEOTIDE SEQUENCE [LARGE SCALE GENOMIC DNA]</scope>
    <source>
        <strain evidence="1 2">323-1</strain>
    </source>
</reference>
<evidence type="ECO:0000313" key="2">
    <source>
        <dbReference type="Proteomes" id="UP000502297"/>
    </source>
</evidence>
<dbReference type="KEGG" id="asha:G8E00_09720"/>
<proteinExistence type="predicted"/>
<keyword evidence="2" id="KW-1185">Reference proteome</keyword>